<dbReference type="InterPro" id="IPR043158">
    <property type="entry name" value="Wnt_C"/>
</dbReference>
<evidence type="ECO:0000256" key="7">
    <source>
        <dbReference type="ARBA" id="ARBA00023157"/>
    </source>
</evidence>
<reference evidence="11 12" key="1">
    <citation type="submission" date="2017-12" db="EMBL/GenBank/DDBJ databases">
        <title>Hemimetabolous genomes reveal molecular basis of termite eusociality.</title>
        <authorList>
            <person name="Harrison M.C."/>
            <person name="Jongepier E."/>
            <person name="Robertson H.M."/>
            <person name="Arning N."/>
            <person name="Bitard-Feildel T."/>
            <person name="Chao H."/>
            <person name="Childers C.P."/>
            <person name="Dinh H."/>
            <person name="Doddapaneni H."/>
            <person name="Dugan S."/>
            <person name="Gowin J."/>
            <person name="Greiner C."/>
            <person name="Han Y."/>
            <person name="Hu H."/>
            <person name="Hughes D.S.T."/>
            <person name="Huylmans A.-K."/>
            <person name="Kemena C."/>
            <person name="Kremer L.P.M."/>
            <person name="Lee S.L."/>
            <person name="Lopez-Ezquerra A."/>
            <person name="Mallet L."/>
            <person name="Monroy-Kuhn J.M."/>
            <person name="Moser A."/>
            <person name="Murali S.C."/>
            <person name="Muzny D.M."/>
            <person name="Otani S."/>
            <person name="Piulachs M.-D."/>
            <person name="Poelchau M."/>
            <person name="Qu J."/>
            <person name="Schaub F."/>
            <person name="Wada-Katsumata A."/>
            <person name="Worley K.C."/>
            <person name="Xie Q."/>
            <person name="Ylla G."/>
            <person name="Poulsen M."/>
            <person name="Gibbs R.A."/>
            <person name="Schal C."/>
            <person name="Richards S."/>
            <person name="Belles X."/>
            <person name="Korb J."/>
            <person name="Bornberg-Bauer E."/>
        </authorList>
    </citation>
    <scope>NUCLEOTIDE SEQUENCE [LARGE SCALE GENOMIC DNA]</scope>
    <source>
        <tissue evidence="11">Whole body</tissue>
    </source>
</reference>
<keyword evidence="5" id="KW-0272">Extracellular matrix</keyword>
<dbReference type="InterPro" id="IPR005817">
    <property type="entry name" value="Wnt"/>
</dbReference>
<dbReference type="InterPro" id="IPR018161">
    <property type="entry name" value="Wnt_CS"/>
</dbReference>
<protein>
    <recommendedName>
        <fullName evidence="9">Protein Wnt</fullName>
    </recommendedName>
</protein>
<comment type="subcellular location">
    <subcellularLocation>
        <location evidence="1 9">Secreted</location>
        <location evidence="1 9">Extracellular space</location>
        <location evidence="1 9">Extracellular matrix</location>
    </subcellularLocation>
</comment>
<feature type="chain" id="PRO_5014418114" description="Protein Wnt" evidence="10">
    <location>
        <begin position="23"/>
        <end position="462"/>
    </location>
</feature>
<name>A0A2J7QYJ2_9NEOP</name>
<dbReference type="AlphaFoldDB" id="A0A2J7QYJ2"/>
<proteinExistence type="inferred from homology"/>
<evidence type="ECO:0000256" key="8">
    <source>
        <dbReference type="ARBA" id="ARBA00023288"/>
    </source>
</evidence>
<dbReference type="GO" id="GO:0000902">
    <property type="term" value="P:cell morphogenesis"/>
    <property type="evidence" value="ECO:0007669"/>
    <property type="project" value="UniProtKB-ARBA"/>
</dbReference>
<dbReference type="PANTHER" id="PTHR12027">
    <property type="entry name" value="WNT RELATED"/>
    <property type="match status" value="1"/>
</dbReference>
<dbReference type="GO" id="GO:0005125">
    <property type="term" value="F:cytokine activity"/>
    <property type="evidence" value="ECO:0007669"/>
    <property type="project" value="TreeGrafter"/>
</dbReference>
<comment type="caution">
    <text evidence="11">The sequence shown here is derived from an EMBL/GenBank/DDBJ whole genome shotgun (WGS) entry which is preliminary data.</text>
</comment>
<accession>A0A2J7QYJ2</accession>
<evidence type="ECO:0000256" key="2">
    <source>
        <dbReference type="ARBA" id="ARBA00005683"/>
    </source>
</evidence>
<dbReference type="Gene3D" id="1.10.530.10">
    <property type="match status" value="1"/>
</dbReference>
<dbReference type="PROSITE" id="PS00246">
    <property type="entry name" value="WNT1"/>
    <property type="match status" value="1"/>
</dbReference>
<dbReference type="Gene3D" id="3.30.2460.20">
    <property type="match status" value="1"/>
</dbReference>
<dbReference type="SUPFAM" id="SSF53955">
    <property type="entry name" value="Lysozyme-like"/>
    <property type="match status" value="1"/>
</dbReference>
<dbReference type="GO" id="GO:0007517">
    <property type="term" value="P:muscle organ development"/>
    <property type="evidence" value="ECO:0007669"/>
    <property type="project" value="UniProtKB-ARBA"/>
</dbReference>
<dbReference type="GO" id="GO:0060070">
    <property type="term" value="P:canonical Wnt signaling pathway"/>
    <property type="evidence" value="ECO:0007669"/>
    <property type="project" value="TreeGrafter"/>
</dbReference>
<keyword evidence="7" id="KW-1015">Disulfide bond</keyword>
<comment type="similarity">
    <text evidence="2 9">Belongs to the Wnt family.</text>
</comment>
<dbReference type="Pfam" id="PF00110">
    <property type="entry name" value="wnt"/>
    <property type="match status" value="1"/>
</dbReference>
<evidence type="ECO:0000256" key="5">
    <source>
        <dbReference type="ARBA" id="ARBA00022530"/>
    </source>
</evidence>
<feature type="signal peptide" evidence="10">
    <location>
        <begin position="1"/>
        <end position="22"/>
    </location>
</feature>
<dbReference type="Pfam" id="PF00062">
    <property type="entry name" value="Lys"/>
    <property type="match status" value="1"/>
</dbReference>
<dbReference type="GO" id="GO:0030182">
    <property type="term" value="P:neuron differentiation"/>
    <property type="evidence" value="ECO:0007669"/>
    <property type="project" value="TreeGrafter"/>
</dbReference>
<dbReference type="SMART" id="SM00263">
    <property type="entry name" value="LYZ1"/>
    <property type="match status" value="1"/>
</dbReference>
<evidence type="ECO:0000256" key="1">
    <source>
        <dbReference type="ARBA" id="ARBA00004498"/>
    </source>
</evidence>
<dbReference type="InterPro" id="IPR023346">
    <property type="entry name" value="Lysozyme-like_dom_sf"/>
</dbReference>
<keyword evidence="3 9" id="KW-0217">Developmental protein</keyword>
<dbReference type="SMART" id="SM00097">
    <property type="entry name" value="WNT1"/>
    <property type="match status" value="1"/>
</dbReference>
<dbReference type="InParanoid" id="A0A2J7QYJ2"/>
<dbReference type="CDD" id="cd19338">
    <property type="entry name" value="Wnt_Wnt6"/>
    <property type="match status" value="1"/>
</dbReference>
<dbReference type="Proteomes" id="UP000235965">
    <property type="component" value="Unassembled WGS sequence"/>
</dbReference>
<dbReference type="PRINTS" id="PR01349">
    <property type="entry name" value="WNTPROTEIN"/>
</dbReference>
<dbReference type="PROSITE" id="PS51348">
    <property type="entry name" value="GLYCOSYL_HYDROL_F22_2"/>
    <property type="match status" value="1"/>
</dbReference>
<sequence>MDRRFAIVVAVLLLLTPYASLAKKFTRCGLAAELKKHGITDVRNWVCMAESESGMNSNAVGRPNRDNSRDYGIFQITDDDDDEKLNARDVEADRVLHFKVFQASRDGVEEISMPVPGHGLLLGKQYRLQRTLGMPNSQQGTLDLTSNSYRDNCDRLLYLEEKQRELCALSQNILTSLGLGAKMAIDECQHQFRMSRWNCSTFGNTTAIFGGVLSVKSREAAYVHAVSAAGIAYTVTRACSRGELNECSCDSRVRSRKPKGKWQWGGCSEDIHFGEKFSREFVDSHENRDTAEGLMNLHNNEAGRRSIRSRMQRVCKCHGMSGSCSVRVCWRKLPPFRQVGDALSARYEGASHVKMVDKKRRRIKKLRAVSRDYKQPNKTDLVFLEESPDYCERNETMGVLGTRGRLCNRTSMGPDGCRLLCCGRGYQTRVRDVEEKCHCRFVWCCDVKCDTCRYKKEEHICN</sequence>
<keyword evidence="12" id="KW-1185">Reference proteome</keyword>
<dbReference type="STRING" id="105785.A0A2J7QYJ2"/>
<evidence type="ECO:0000256" key="3">
    <source>
        <dbReference type="ARBA" id="ARBA00022473"/>
    </source>
</evidence>
<dbReference type="PANTHER" id="PTHR12027:SF99">
    <property type="entry name" value="PROTEIN WNT"/>
    <property type="match status" value="1"/>
</dbReference>
<evidence type="ECO:0000256" key="6">
    <source>
        <dbReference type="ARBA" id="ARBA00022687"/>
    </source>
</evidence>
<keyword evidence="8" id="KW-0449">Lipoprotein</keyword>
<dbReference type="GO" id="GO:0045165">
    <property type="term" value="P:cell fate commitment"/>
    <property type="evidence" value="ECO:0007669"/>
    <property type="project" value="TreeGrafter"/>
</dbReference>
<dbReference type="GO" id="GO:0005615">
    <property type="term" value="C:extracellular space"/>
    <property type="evidence" value="ECO:0007669"/>
    <property type="project" value="TreeGrafter"/>
</dbReference>
<evidence type="ECO:0000256" key="10">
    <source>
        <dbReference type="SAM" id="SignalP"/>
    </source>
</evidence>
<keyword evidence="6 9" id="KW-0879">Wnt signaling pathway</keyword>
<dbReference type="FunFam" id="3.30.2460.20:FF:000001">
    <property type="entry name" value="Wnt homolog"/>
    <property type="match status" value="1"/>
</dbReference>
<keyword evidence="4" id="KW-0964">Secreted</keyword>
<evidence type="ECO:0000256" key="9">
    <source>
        <dbReference type="RuleBase" id="RU003500"/>
    </source>
</evidence>
<dbReference type="GO" id="GO:0005109">
    <property type="term" value="F:frizzled binding"/>
    <property type="evidence" value="ECO:0007669"/>
    <property type="project" value="TreeGrafter"/>
</dbReference>
<gene>
    <name evidence="11" type="primary">Wnt7b</name>
    <name evidence="11" type="ORF">B7P43_G12932</name>
</gene>
<dbReference type="EMBL" id="NEVH01009089">
    <property type="protein sequence ID" value="PNF33639.1"/>
    <property type="molecule type" value="Genomic_DNA"/>
</dbReference>
<evidence type="ECO:0000313" key="12">
    <source>
        <dbReference type="Proteomes" id="UP000235965"/>
    </source>
</evidence>
<evidence type="ECO:0000256" key="4">
    <source>
        <dbReference type="ARBA" id="ARBA00022525"/>
    </source>
</evidence>
<dbReference type="GO" id="GO:0060560">
    <property type="term" value="P:developmental growth involved in morphogenesis"/>
    <property type="evidence" value="ECO:0007669"/>
    <property type="project" value="UniProtKB-ARBA"/>
</dbReference>
<dbReference type="InterPro" id="IPR009143">
    <property type="entry name" value="Wnt6"/>
</dbReference>
<organism evidence="11 12">
    <name type="scientific">Cryptotermes secundus</name>
    <dbReference type="NCBI Taxonomy" id="105785"/>
    <lineage>
        <taxon>Eukaryota</taxon>
        <taxon>Metazoa</taxon>
        <taxon>Ecdysozoa</taxon>
        <taxon>Arthropoda</taxon>
        <taxon>Hexapoda</taxon>
        <taxon>Insecta</taxon>
        <taxon>Pterygota</taxon>
        <taxon>Neoptera</taxon>
        <taxon>Polyneoptera</taxon>
        <taxon>Dictyoptera</taxon>
        <taxon>Blattodea</taxon>
        <taxon>Blattoidea</taxon>
        <taxon>Termitoidae</taxon>
        <taxon>Kalotermitidae</taxon>
        <taxon>Cryptotermitinae</taxon>
        <taxon>Cryptotermes</taxon>
    </lineage>
</organism>
<evidence type="ECO:0000313" key="11">
    <source>
        <dbReference type="EMBL" id="PNF33639.1"/>
    </source>
</evidence>
<dbReference type="OrthoDB" id="5945655at2759"/>
<comment type="function">
    <text evidence="9">Ligand for members of the frizzled family of seven transmembrane receptors.</text>
</comment>
<dbReference type="InterPro" id="IPR001916">
    <property type="entry name" value="Glyco_hydro_22"/>
</dbReference>
<keyword evidence="10" id="KW-0732">Signal</keyword>